<dbReference type="GO" id="GO:0007165">
    <property type="term" value="P:signal transduction"/>
    <property type="evidence" value="ECO:0007669"/>
    <property type="project" value="InterPro"/>
</dbReference>
<keyword evidence="3" id="KW-0520">NAD</keyword>
<dbReference type="InterPro" id="IPR027417">
    <property type="entry name" value="P-loop_NTPase"/>
</dbReference>
<reference evidence="5 6" key="1">
    <citation type="submission" date="2019-09" db="EMBL/GenBank/DDBJ databases">
        <authorList>
            <person name="Ou C."/>
        </authorList>
    </citation>
    <scope>NUCLEOTIDE SEQUENCE [LARGE SCALE GENOMIC DNA]</scope>
    <source>
        <strain evidence="5">S2</strain>
        <tissue evidence="5">Leaf</tissue>
    </source>
</reference>
<keyword evidence="6" id="KW-1185">Reference proteome</keyword>
<dbReference type="AlphaFoldDB" id="A0A5N5FPL0"/>
<dbReference type="SUPFAM" id="SSF52540">
    <property type="entry name" value="P-loop containing nucleoside triphosphate hydrolases"/>
    <property type="match status" value="1"/>
</dbReference>
<sequence>MALSKQRVSKSPAAAPWEYDVFISFRGEDTRDNFTDDLYEKLVERAIKTFRDDHELERGTTISLRLLNGIEESWFAIIVLSPNYASSTWCLDELSHIVECMEDRKTILPIFYHVDPSHVRKQTGIFAQAFNKHEKTFMSDTEKVQRWRTALTKVAFVKYAAKLPLTLKTLGIFLCGRDQGAWTSTLDKLKKDPEETTFKTLRVSYDVLDDMTKNVFLDVACFHKGNDKDRVIEILDCCDFSGRIGIDVLIEKSLLYVSGKNLEMHDLVQEMTWKIVRRKSKEPGRRSWLWLREDIFHVLKNNMVRNYAEISSLDIQHYNSKTI</sequence>
<proteinExistence type="predicted"/>
<dbReference type="Pfam" id="PF23282">
    <property type="entry name" value="WHD_ROQ1"/>
    <property type="match status" value="1"/>
</dbReference>
<dbReference type="PANTHER" id="PTHR11017">
    <property type="entry name" value="LEUCINE-RICH REPEAT-CONTAINING PROTEIN"/>
    <property type="match status" value="1"/>
</dbReference>
<dbReference type="SMART" id="SM00255">
    <property type="entry name" value="TIR"/>
    <property type="match status" value="1"/>
</dbReference>
<name>A0A5N5FPL0_9ROSA</name>
<dbReference type="OrthoDB" id="1357022at2759"/>
<organism evidence="5 6">
    <name type="scientific">Pyrus ussuriensis x Pyrus communis</name>
    <dbReference type="NCBI Taxonomy" id="2448454"/>
    <lineage>
        <taxon>Eukaryota</taxon>
        <taxon>Viridiplantae</taxon>
        <taxon>Streptophyta</taxon>
        <taxon>Embryophyta</taxon>
        <taxon>Tracheophyta</taxon>
        <taxon>Spermatophyta</taxon>
        <taxon>Magnoliopsida</taxon>
        <taxon>eudicotyledons</taxon>
        <taxon>Gunneridae</taxon>
        <taxon>Pentapetalae</taxon>
        <taxon>rosids</taxon>
        <taxon>fabids</taxon>
        <taxon>Rosales</taxon>
        <taxon>Rosaceae</taxon>
        <taxon>Amygdaloideae</taxon>
        <taxon>Maleae</taxon>
        <taxon>Pyrus</taxon>
    </lineage>
</organism>
<keyword evidence="1" id="KW-0677">Repeat</keyword>
<keyword evidence="2" id="KW-0611">Plant defense</keyword>
<dbReference type="Proteomes" id="UP000327157">
    <property type="component" value="Chromosome 10"/>
</dbReference>
<evidence type="ECO:0000313" key="5">
    <source>
        <dbReference type="EMBL" id="KAB2603581.1"/>
    </source>
</evidence>
<dbReference type="InterPro" id="IPR058192">
    <property type="entry name" value="WHD_ROQ1-like"/>
</dbReference>
<evidence type="ECO:0000259" key="4">
    <source>
        <dbReference type="PROSITE" id="PS50104"/>
    </source>
</evidence>
<dbReference type="Gene3D" id="3.40.50.10140">
    <property type="entry name" value="Toll/interleukin-1 receptor homology (TIR) domain"/>
    <property type="match status" value="1"/>
</dbReference>
<evidence type="ECO:0000256" key="3">
    <source>
        <dbReference type="ARBA" id="ARBA00023027"/>
    </source>
</evidence>
<dbReference type="InterPro" id="IPR000157">
    <property type="entry name" value="TIR_dom"/>
</dbReference>
<protein>
    <submittedName>
        <fullName evidence="5">TMV resistance protein N-like</fullName>
    </submittedName>
</protein>
<comment type="caution">
    <text evidence="5">The sequence shown here is derived from an EMBL/GenBank/DDBJ whole genome shotgun (WGS) entry which is preliminary data.</text>
</comment>
<dbReference type="InterPro" id="IPR036390">
    <property type="entry name" value="WH_DNA-bd_sf"/>
</dbReference>
<dbReference type="PROSITE" id="PS50104">
    <property type="entry name" value="TIR"/>
    <property type="match status" value="1"/>
</dbReference>
<dbReference type="InterPro" id="IPR044974">
    <property type="entry name" value="Disease_R_plants"/>
</dbReference>
<evidence type="ECO:0000313" key="6">
    <source>
        <dbReference type="Proteomes" id="UP000327157"/>
    </source>
</evidence>
<gene>
    <name evidence="5" type="ORF">D8674_004586</name>
</gene>
<dbReference type="SUPFAM" id="SSF52200">
    <property type="entry name" value="Toll/Interleukin receptor TIR domain"/>
    <property type="match status" value="1"/>
</dbReference>
<dbReference type="Pfam" id="PF01582">
    <property type="entry name" value="TIR"/>
    <property type="match status" value="1"/>
</dbReference>
<dbReference type="EMBL" id="SMOL01000695">
    <property type="protein sequence ID" value="KAB2603581.1"/>
    <property type="molecule type" value="Genomic_DNA"/>
</dbReference>
<reference evidence="5 6" key="3">
    <citation type="submission" date="2019-11" db="EMBL/GenBank/DDBJ databases">
        <title>A de novo genome assembly of a pear dwarfing rootstock.</title>
        <authorList>
            <person name="Wang F."/>
            <person name="Wang J."/>
            <person name="Li S."/>
            <person name="Zhang Y."/>
            <person name="Fang M."/>
            <person name="Ma L."/>
            <person name="Zhao Y."/>
            <person name="Jiang S."/>
        </authorList>
    </citation>
    <scope>NUCLEOTIDE SEQUENCE [LARGE SCALE GENOMIC DNA]</scope>
    <source>
        <strain evidence="5">S2</strain>
        <tissue evidence="5">Leaf</tissue>
    </source>
</reference>
<evidence type="ECO:0000256" key="2">
    <source>
        <dbReference type="ARBA" id="ARBA00022821"/>
    </source>
</evidence>
<dbReference type="SUPFAM" id="SSF46785">
    <property type="entry name" value="Winged helix' DNA-binding domain"/>
    <property type="match status" value="1"/>
</dbReference>
<accession>A0A5N5FPL0</accession>
<reference evidence="6" key="2">
    <citation type="submission" date="2019-10" db="EMBL/GenBank/DDBJ databases">
        <title>A de novo genome assembly of a pear dwarfing rootstock.</title>
        <authorList>
            <person name="Wang F."/>
            <person name="Wang J."/>
            <person name="Li S."/>
            <person name="Zhang Y."/>
            <person name="Fang M."/>
            <person name="Ma L."/>
            <person name="Zhao Y."/>
            <person name="Jiang S."/>
        </authorList>
    </citation>
    <scope>NUCLEOTIDE SEQUENCE [LARGE SCALE GENOMIC DNA]</scope>
</reference>
<dbReference type="InterPro" id="IPR035897">
    <property type="entry name" value="Toll_tir_struct_dom_sf"/>
</dbReference>
<dbReference type="PANTHER" id="PTHR11017:SF527">
    <property type="entry name" value="TMV RESISTANCE PROTEIN N-LIKE"/>
    <property type="match status" value="1"/>
</dbReference>
<dbReference type="FunFam" id="3.40.50.10140:FF:000007">
    <property type="entry name" value="Disease resistance protein (TIR-NBS-LRR class)"/>
    <property type="match status" value="1"/>
</dbReference>
<feature type="domain" description="TIR" evidence="4">
    <location>
        <begin position="17"/>
        <end position="155"/>
    </location>
</feature>
<evidence type="ECO:0000256" key="1">
    <source>
        <dbReference type="ARBA" id="ARBA00022737"/>
    </source>
</evidence>
<dbReference type="GO" id="GO:0006952">
    <property type="term" value="P:defense response"/>
    <property type="evidence" value="ECO:0007669"/>
    <property type="project" value="UniProtKB-KW"/>
</dbReference>